<name>A0ABY3RRS0_9MICO</name>
<dbReference type="SMART" id="SM00345">
    <property type="entry name" value="HTH_GNTR"/>
    <property type="match status" value="1"/>
</dbReference>
<gene>
    <name evidence="5" type="ORF">K8F61_13290</name>
</gene>
<protein>
    <submittedName>
        <fullName evidence="5">GntR family transcriptional regulator</fullName>
    </submittedName>
</protein>
<evidence type="ECO:0000313" key="6">
    <source>
        <dbReference type="Proteomes" id="UP001199642"/>
    </source>
</evidence>
<dbReference type="EMBL" id="CP082781">
    <property type="protein sequence ID" value="UGS25640.1"/>
    <property type="molecule type" value="Genomic_DNA"/>
</dbReference>
<feature type="domain" description="HTH gntR-type" evidence="4">
    <location>
        <begin position="15"/>
        <end position="82"/>
    </location>
</feature>
<dbReference type="InterPro" id="IPR011711">
    <property type="entry name" value="GntR_C"/>
</dbReference>
<dbReference type="Pfam" id="PF00392">
    <property type="entry name" value="GntR"/>
    <property type="match status" value="1"/>
</dbReference>
<dbReference type="InterPro" id="IPR008920">
    <property type="entry name" value="TF_FadR/GntR_C"/>
</dbReference>
<evidence type="ECO:0000256" key="3">
    <source>
        <dbReference type="ARBA" id="ARBA00023163"/>
    </source>
</evidence>
<dbReference type="InterPro" id="IPR036388">
    <property type="entry name" value="WH-like_DNA-bd_sf"/>
</dbReference>
<evidence type="ECO:0000259" key="4">
    <source>
        <dbReference type="PROSITE" id="PS50949"/>
    </source>
</evidence>
<dbReference type="Proteomes" id="UP001199642">
    <property type="component" value="Chromosome"/>
</dbReference>
<reference evidence="5 6" key="1">
    <citation type="submission" date="2023-01" db="EMBL/GenBank/DDBJ databases">
        <title>Characterization of estradiol degrading bacteria Microbacterium sp. MZT7 and reveal degrading genes through genome analysis.</title>
        <authorList>
            <person name="Hao P."/>
            <person name="Gao Y."/>
        </authorList>
    </citation>
    <scope>NUCLEOTIDE SEQUENCE [LARGE SCALE GENOMIC DNA]</scope>
    <source>
        <strain evidence="5 6">MZT7</strain>
    </source>
</reference>
<dbReference type="RefSeq" id="WP_231819463.1">
    <property type="nucleotide sequence ID" value="NZ_CP082781.1"/>
</dbReference>
<dbReference type="PANTHER" id="PTHR43537">
    <property type="entry name" value="TRANSCRIPTIONAL REGULATOR, GNTR FAMILY"/>
    <property type="match status" value="1"/>
</dbReference>
<dbReference type="SUPFAM" id="SSF46785">
    <property type="entry name" value="Winged helix' DNA-binding domain"/>
    <property type="match status" value="1"/>
</dbReference>
<dbReference type="InterPro" id="IPR000524">
    <property type="entry name" value="Tscrpt_reg_HTH_GntR"/>
</dbReference>
<accession>A0ABY3RRS0</accession>
<dbReference type="PANTHER" id="PTHR43537:SF24">
    <property type="entry name" value="GLUCONATE OPERON TRANSCRIPTIONAL REPRESSOR"/>
    <property type="match status" value="1"/>
</dbReference>
<keyword evidence="1" id="KW-0805">Transcription regulation</keyword>
<dbReference type="PROSITE" id="PS50949">
    <property type="entry name" value="HTH_GNTR"/>
    <property type="match status" value="1"/>
</dbReference>
<dbReference type="Gene3D" id="1.10.10.10">
    <property type="entry name" value="Winged helix-like DNA-binding domain superfamily/Winged helix DNA-binding domain"/>
    <property type="match status" value="1"/>
</dbReference>
<dbReference type="Gene3D" id="1.20.120.530">
    <property type="entry name" value="GntR ligand-binding domain-like"/>
    <property type="match status" value="1"/>
</dbReference>
<dbReference type="Pfam" id="PF07729">
    <property type="entry name" value="FCD"/>
    <property type="match status" value="1"/>
</dbReference>
<proteinExistence type="predicted"/>
<dbReference type="SUPFAM" id="SSF48008">
    <property type="entry name" value="GntR ligand-binding domain-like"/>
    <property type="match status" value="1"/>
</dbReference>
<dbReference type="CDD" id="cd07377">
    <property type="entry name" value="WHTH_GntR"/>
    <property type="match status" value="1"/>
</dbReference>
<evidence type="ECO:0000313" key="5">
    <source>
        <dbReference type="EMBL" id="UGS25640.1"/>
    </source>
</evidence>
<keyword evidence="3" id="KW-0804">Transcription</keyword>
<dbReference type="InterPro" id="IPR036390">
    <property type="entry name" value="WH_DNA-bd_sf"/>
</dbReference>
<keyword evidence="2" id="KW-0238">DNA-binding</keyword>
<sequence>MPVPSGGPETKAPRTLLKDTVLARLREAILDGTFEPGERLYDDQIEEWLGVSRTPVRDAVNELARAGLVEMAPNRYTRVAIPRDEDVVHALQTLGVLLGGVVRSAVPVLAPERRKALQEEFAAQAAQLRKGETAAVDRASVALWRSIARDSGNPLLAHLCEQTIDGLAFRLRAPSAAARLDPDAHAALYETLGERIAAGDATGAEAAVSALHLLPTGDGSPVAP</sequence>
<keyword evidence="6" id="KW-1185">Reference proteome</keyword>
<evidence type="ECO:0000256" key="2">
    <source>
        <dbReference type="ARBA" id="ARBA00023125"/>
    </source>
</evidence>
<evidence type="ECO:0000256" key="1">
    <source>
        <dbReference type="ARBA" id="ARBA00023015"/>
    </source>
</evidence>
<organism evidence="5 6">
    <name type="scientific">Microbacterium resistens</name>
    <dbReference type="NCBI Taxonomy" id="156977"/>
    <lineage>
        <taxon>Bacteria</taxon>
        <taxon>Bacillati</taxon>
        <taxon>Actinomycetota</taxon>
        <taxon>Actinomycetes</taxon>
        <taxon>Micrococcales</taxon>
        <taxon>Microbacteriaceae</taxon>
        <taxon>Microbacterium</taxon>
    </lineage>
</organism>